<evidence type="ECO:0000313" key="3">
    <source>
        <dbReference type="Proteomes" id="UP000076486"/>
    </source>
</evidence>
<dbReference type="AlphaFoldDB" id="A0A161Z918"/>
<feature type="transmembrane region" description="Helical" evidence="1">
    <location>
        <begin position="20"/>
        <end position="38"/>
    </location>
</feature>
<sequence length="202" mass="22212">MFTIESLKTTYNSYKNIIDSVLAAIIAAIFIALSYSYIHNKLIHLVDERIKEQNLDAQIVVTAMVNKLADGISDVEQAKAQANLAKLDAEKALTNSKKAQAYANNSSDIIKTAVDGKIDSDLIISKSVEAVNNILSSNKLLKLDRQCFAPRKVQRCHVTWGSGHSADSFLIITGEDRHNKACPPGYKTESKFDEIILVGVEC</sequence>
<protein>
    <submittedName>
        <fullName evidence="2">Uncharacterized protein</fullName>
    </submittedName>
</protein>
<accession>A0A161Z918</accession>
<evidence type="ECO:0000313" key="2">
    <source>
        <dbReference type="EMBL" id="KZN65231.1"/>
    </source>
</evidence>
<dbReference type="EMBL" id="AUYC01000018">
    <property type="protein sequence ID" value="KZN65231.1"/>
    <property type="molecule type" value="Genomic_DNA"/>
</dbReference>
<dbReference type="RefSeq" id="WP_063367255.1">
    <property type="nucleotide sequence ID" value="NZ_AUYC01000018.1"/>
</dbReference>
<dbReference type="PATRIC" id="fig|1365248.3.peg.1425"/>
<dbReference type="Proteomes" id="UP000076486">
    <property type="component" value="Unassembled WGS sequence"/>
</dbReference>
<comment type="caution">
    <text evidence="2">The sequence shown here is derived from an EMBL/GenBank/DDBJ whole genome shotgun (WGS) entry which is preliminary data.</text>
</comment>
<evidence type="ECO:0000256" key="1">
    <source>
        <dbReference type="SAM" id="Phobius"/>
    </source>
</evidence>
<gene>
    <name evidence="2" type="ORF">N473_01265</name>
</gene>
<proteinExistence type="predicted"/>
<name>A0A161Z918_9GAMM</name>
<keyword evidence="1" id="KW-1133">Transmembrane helix</keyword>
<keyword evidence="1" id="KW-0812">Transmembrane</keyword>
<keyword evidence="1" id="KW-0472">Membrane</keyword>
<reference evidence="2 3" key="1">
    <citation type="submission" date="2013-07" db="EMBL/GenBank/DDBJ databases">
        <title>Comparative Genomic and Metabolomic Analysis of Twelve Strains of Pseudoalteromonas luteoviolacea.</title>
        <authorList>
            <person name="Vynne N.G."/>
            <person name="Mansson M."/>
            <person name="Gram L."/>
        </authorList>
    </citation>
    <scope>NUCLEOTIDE SEQUENCE [LARGE SCALE GENOMIC DNA]</scope>
    <source>
        <strain evidence="2 3">CPMOR-1</strain>
    </source>
</reference>
<organism evidence="2 3">
    <name type="scientific">Pseudoalteromonas luteoviolacea CPMOR-1</name>
    <dbReference type="NCBI Taxonomy" id="1365248"/>
    <lineage>
        <taxon>Bacteria</taxon>
        <taxon>Pseudomonadati</taxon>
        <taxon>Pseudomonadota</taxon>
        <taxon>Gammaproteobacteria</taxon>
        <taxon>Alteromonadales</taxon>
        <taxon>Pseudoalteromonadaceae</taxon>
        <taxon>Pseudoalteromonas</taxon>
    </lineage>
</organism>